<evidence type="ECO:0000313" key="3">
    <source>
        <dbReference type="Proteomes" id="UP001207742"/>
    </source>
</evidence>
<evidence type="ECO:0000259" key="1">
    <source>
        <dbReference type="Pfam" id="PF13521"/>
    </source>
</evidence>
<evidence type="ECO:0000313" key="2">
    <source>
        <dbReference type="EMBL" id="MCW3485903.1"/>
    </source>
</evidence>
<dbReference type="InterPro" id="IPR038727">
    <property type="entry name" value="NadR/Ttd14_AAA_dom"/>
</dbReference>
<keyword evidence="3" id="KW-1185">Reference proteome</keyword>
<dbReference type="RefSeq" id="WP_264732720.1">
    <property type="nucleotide sequence ID" value="NZ_JAPDNR010000001.1"/>
</dbReference>
<dbReference type="SUPFAM" id="SSF52540">
    <property type="entry name" value="P-loop containing nucleoside triphosphate hydrolases"/>
    <property type="match status" value="1"/>
</dbReference>
<name>A0ABT3IPP0_9BACT</name>
<organism evidence="2 3">
    <name type="scientific">Chitinophaga nivalis</name>
    <dbReference type="NCBI Taxonomy" id="2991709"/>
    <lineage>
        <taxon>Bacteria</taxon>
        <taxon>Pseudomonadati</taxon>
        <taxon>Bacteroidota</taxon>
        <taxon>Chitinophagia</taxon>
        <taxon>Chitinophagales</taxon>
        <taxon>Chitinophagaceae</taxon>
        <taxon>Chitinophaga</taxon>
    </lineage>
</organism>
<protein>
    <submittedName>
        <fullName evidence="2">AAA family ATPase</fullName>
    </submittedName>
</protein>
<reference evidence="2 3" key="1">
    <citation type="submission" date="2022-10" db="EMBL/GenBank/DDBJ databases">
        <title>Chitinophaga nivalis PC15 sp. nov., isolated from Pyeongchang county, South Korea.</title>
        <authorList>
            <person name="Trinh H.N."/>
        </authorList>
    </citation>
    <scope>NUCLEOTIDE SEQUENCE [LARGE SCALE GENOMIC DNA]</scope>
    <source>
        <strain evidence="2 3">PC14</strain>
    </source>
</reference>
<sequence>MMKTNAYVFTGGPGAGKTTVIRELAQLGYATVPESGRHIIQEQVRTGGNALPWADEKAFRDLMLQAAIADFEALPSAGAPVFLDRGIPDVIGYTKLIGLPPEALVIPPYRYNPRVFIFPAWEDIFCADTERKQDFATAIRTYEVMVSVYTAAGYELVTVPALPAMERVAFIIARV</sequence>
<gene>
    <name evidence="2" type="ORF">OL497_18510</name>
</gene>
<dbReference type="InterPro" id="IPR027417">
    <property type="entry name" value="P-loop_NTPase"/>
</dbReference>
<accession>A0ABT3IPP0</accession>
<feature type="domain" description="NadR/Ttd14 AAA" evidence="1">
    <location>
        <begin position="7"/>
        <end position="162"/>
    </location>
</feature>
<dbReference type="Proteomes" id="UP001207742">
    <property type="component" value="Unassembled WGS sequence"/>
</dbReference>
<comment type="caution">
    <text evidence="2">The sequence shown here is derived from an EMBL/GenBank/DDBJ whole genome shotgun (WGS) entry which is preliminary data.</text>
</comment>
<dbReference type="EMBL" id="JAPDNS010000002">
    <property type="protein sequence ID" value="MCW3485903.1"/>
    <property type="molecule type" value="Genomic_DNA"/>
</dbReference>
<dbReference type="Pfam" id="PF13521">
    <property type="entry name" value="AAA_28"/>
    <property type="match status" value="1"/>
</dbReference>
<proteinExistence type="predicted"/>
<dbReference type="Gene3D" id="3.40.50.300">
    <property type="entry name" value="P-loop containing nucleotide triphosphate hydrolases"/>
    <property type="match status" value="1"/>
</dbReference>